<dbReference type="InterPro" id="IPR012848">
    <property type="entry name" value="Aspartic_peptidase_N"/>
</dbReference>
<dbReference type="PROSITE" id="PS51767">
    <property type="entry name" value="PEPTIDASE_A1"/>
    <property type="match status" value="1"/>
</dbReference>
<dbReference type="GO" id="GO:0006508">
    <property type="term" value="P:proteolysis"/>
    <property type="evidence" value="ECO:0007669"/>
    <property type="project" value="InterPro"/>
</dbReference>
<dbReference type="Proteomes" id="UP001168821">
    <property type="component" value="Unassembled WGS sequence"/>
</dbReference>
<dbReference type="AlphaFoldDB" id="A0AA38J0P6"/>
<protein>
    <recommendedName>
        <fullName evidence="5">Peptidase A1 domain-containing protein</fullName>
    </recommendedName>
</protein>
<proteinExistence type="inferred from homology"/>
<organism evidence="6 7">
    <name type="scientific">Zophobas morio</name>
    <dbReference type="NCBI Taxonomy" id="2755281"/>
    <lineage>
        <taxon>Eukaryota</taxon>
        <taxon>Metazoa</taxon>
        <taxon>Ecdysozoa</taxon>
        <taxon>Arthropoda</taxon>
        <taxon>Hexapoda</taxon>
        <taxon>Insecta</taxon>
        <taxon>Pterygota</taxon>
        <taxon>Neoptera</taxon>
        <taxon>Endopterygota</taxon>
        <taxon>Coleoptera</taxon>
        <taxon>Polyphaga</taxon>
        <taxon>Cucujiformia</taxon>
        <taxon>Tenebrionidae</taxon>
        <taxon>Zophobas</taxon>
    </lineage>
</organism>
<feature type="chain" id="PRO_5041308848" description="Peptidase A1 domain-containing protein" evidence="4">
    <location>
        <begin position="20"/>
        <end position="162"/>
    </location>
</feature>
<dbReference type="SUPFAM" id="SSF50630">
    <property type="entry name" value="Acid proteases"/>
    <property type="match status" value="1"/>
</dbReference>
<dbReference type="PANTHER" id="PTHR47966">
    <property type="entry name" value="BETA-SITE APP-CLEAVING ENZYME, ISOFORM A-RELATED"/>
    <property type="match status" value="1"/>
</dbReference>
<evidence type="ECO:0000313" key="6">
    <source>
        <dbReference type="EMBL" id="KAJ3665725.1"/>
    </source>
</evidence>
<evidence type="ECO:0000313" key="7">
    <source>
        <dbReference type="Proteomes" id="UP001168821"/>
    </source>
</evidence>
<keyword evidence="4" id="KW-0732">Signal</keyword>
<dbReference type="InterPro" id="IPR001969">
    <property type="entry name" value="Aspartic_peptidase_AS"/>
</dbReference>
<keyword evidence="2 3" id="KW-1015">Disulfide bond</keyword>
<comment type="caution">
    <text evidence="6">The sequence shown here is derived from an EMBL/GenBank/DDBJ whole genome shotgun (WGS) entry which is preliminary data.</text>
</comment>
<dbReference type="Gene3D" id="2.40.70.10">
    <property type="entry name" value="Acid Proteases"/>
    <property type="match status" value="1"/>
</dbReference>
<dbReference type="Pfam" id="PF00026">
    <property type="entry name" value="Asp"/>
    <property type="match status" value="1"/>
</dbReference>
<feature type="disulfide bond" evidence="3">
    <location>
        <begin position="96"/>
        <end position="103"/>
    </location>
</feature>
<dbReference type="GO" id="GO:0005764">
    <property type="term" value="C:lysosome"/>
    <property type="evidence" value="ECO:0007669"/>
    <property type="project" value="TreeGrafter"/>
</dbReference>
<dbReference type="Pfam" id="PF07966">
    <property type="entry name" value="A1_Propeptide"/>
    <property type="match status" value="1"/>
</dbReference>
<dbReference type="PROSITE" id="PS00141">
    <property type="entry name" value="ASP_PROTEASE"/>
    <property type="match status" value="1"/>
</dbReference>
<comment type="similarity">
    <text evidence="1">Belongs to the peptidase A1 family.</text>
</comment>
<dbReference type="EMBL" id="JALNTZ010000001">
    <property type="protein sequence ID" value="KAJ3665725.1"/>
    <property type="molecule type" value="Genomic_DNA"/>
</dbReference>
<feature type="signal peptide" evidence="4">
    <location>
        <begin position="1"/>
        <end position="19"/>
    </location>
</feature>
<dbReference type="FunFam" id="2.40.70.10:FF:000008">
    <property type="entry name" value="Cathepsin D"/>
    <property type="match status" value="1"/>
</dbReference>
<evidence type="ECO:0000256" key="1">
    <source>
        <dbReference type="ARBA" id="ARBA00007447"/>
    </source>
</evidence>
<dbReference type="InterPro" id="IPR021109">
    <property type="entry name" value="Peptidase_aspartic_dom_sf"/>
</dbReference>
<evidence type="ECO:0000256" key="3">
    <source>
        <dbReference type="PIRSR" id="PIRSR601461-2"/>
    </source>
</evidence>
<reference evidence="6" key="1">
    <citation type="journal article" date="2023" name="G3 (Bethesda)">
        <title>Whole genome assemblies of Zophobas morio and Tenebrio molitor.</title>
        <authorList>
            <person name="Kaur S."/>
            <person name="Stinson S.A."/>
            <person name="diCenzo G.C."/>
        </authorList>
    </citation>
    <scope>NUCLEOTIDE SEQUENCE</scope>
    <source>
        <strain evidence="6">QUZm001</strain>
    </source>
</reference>
<sequence length="162" mass="18070">MIRCNFIFLCLCFLVTTHAFVRVPLYKVKSARRTLQEVGTHVQQTRMRYGGPTPEPLSNYLDAQYYGPISIGSPPQSFKVVFDTGSSNLWVPSKKCHYTNIACLLHNKYDSTQSKTYKKNGTAFAIQYGSGSLSGFLSTDVVNVSTVKSIFAYVMVPGVFDI</sequence>
<evidence type="ECO:0000256" key="4">
    <source>
        <dbReference type="SAM" id="SignalP"/>
    </source>
</evidence>
<keyword evidence="7" id="KW-1185">Reference proteome</keyword>
<gene>
    <name evidence="6" type="ORF">Zmor_001206</name>
</gene>
<dbReference type="InterPro" id="IPR001461">
    <property type="entry name" value="Aspartic_peptidase_A1"/>
</dbReference>
<feature type="domain" description="Peptidase A1" evidence="5">
    <location>
        <begin position="65"/>
        <end position="162"/>
    </location>
</feature>
<name>A0AA38J0P6_9CUCU</name>
<dbReference type="InterPro" id="IPR033121">
    <property type="entry name" value="PEPTIDASE_A1"/>
</dbReference>
<dbReference type="PANTHER" id="PTHR47966:SF51">
    <property type="entry name" value="BETA-SITE APP-CLEAVING ENZYME, ISOFORM A-RELATED"/>
    <property type="match status" value="1"/>
</dbReference>
<dbReference type="GO" id="GO:0004190">
    <property type="term" value="F:aspartic-type endopeptidase activity"/>
    <property type="evidence" value="ECO:0007669"/>
    <property type="project" value="InterPro"/>
</dbReference>
<evidence type="ECO:0000259" key="5">
    <source>
        <dbReference type="PROSITE" id="PS51767"/>
    </source>
</evidence>
<evidence type="ECO:0000256" key="2">
    <source>
        <dbReference type="ARBA" id="ARBA00023157"/>
    </source>
</evidence>
<accession>A0AA38J0P6</accession>